<proteinExistence type="inferred from homology"/>
<dbReference type="EMBL" id="JARRAG010000002">
    <property type="protein sequence ID" value="MDG3004090.1"/>
    <property type="molecule type" value="Genomic_DNA"/>
</dbReference>
<comment type="caution">
    <text evidence="5">The sequence shown here is derived from an EMBL/GenBank/DDBJ whole genome shotgun (WGS) entry which is preliminary data.</text>
</comment>
<dbReference type="Proteomes" id="UP001216907">
    <property type="component" value="Unassembled WGS sequence"/>
</dbReference>
<gene>
    <name evidence="5" type="ORF">PZE19_09920</name>
</gene>
<dbReference type="PRINTS" id="PR00081">
    <property type="entry name" value="GDHRDH"/>
</dbReference>
<dbReference type="PANTHER" id="PTHR44196:SF1">
    <property type="entry name" value="DEHYDROGENASE_REDUCTASE SDR FAMILY MEMBER 7B"/>
    <property type="match status" value="1"/>
</dbReference>
<evidence type="ECO:0000256" key="1">
    <source>
        <dbReference type="ARBA" id="ARBA00006484"/>
    </source>
</evidence>
<dbReference type="PANTHER" id="PTHR44196">
    <property type="entry name" value="DEHYDROGENASE/REDUCTASE SDR FAMILY MEMBER 7B"/>
    <property type="match status" value="1"/>
</dbReference>
<organism evidence="5 6">
    <name type="scientific">Paludisphaera mucosa</name>
    <dbReference type="NCBI Taxonomy" id="3030827"/>
    <lineage>
        <taxon>Bacteria</taxon>
        <taxon>Pseudomonadati</taxon>
        <taxon>Planctomycetota</taxon>
        <taxon>Planctomycetia</taxon>
        <taxon>Isosphaerales</taxon>
        <taxon>Isosphaeraceae</taxon>
        <taxon>Paludisphaera</taxon>
    </lineage>
</organism>
<dbReference type="InterPro" id="IPR057326">
    <property type="entry name" value="KR_dom"/>
</dbReference>
<protein>
    <submittedName>
        <fullName evidence="5">SDR family NAD(P)-dependent oxidoreductase</fullName>
    </submittedName>
</protein>
<evidence type="ECO:0000256" key="2">
    <source>
        <dbReference type="ARBA" id="ARBA00023002"/>
    </source>
</evidence>
<dbReference type="InterPro" id="IPR002347">
    <property type="entry name" value="SDR_fam"/>
</dbReference>
<keyword evidence="2" id="KW-0560">Oxidoreductase</keyword>
<dbReference type="Pfam" id="PF00106">
    <property type="entry name" value="adh_short"/>
    <property type="match status" value="1"/>
</dbReference>
<comment type="similarity">
    <text evidence="1 3">Belongs to the short-chain dehydrogenases/reductases (SDR) family.</text>
</comment>
<dbReference type="SUPFAM" id="SSF51735">
    <property type="entry name" value="NAD(P)-binding Rossmann-fold domains"/>
    <property type="match status" value="1"/>
</dbReference>
<evidence type="ECO:0000313" key="6">
    <source>
        <dbReference type="Proteomes" id="UP001216907"/>
    </source>
</evidence>
<sequence>MPDAQPAGRVVLITGASSGLGAAIAREIARRGKASAFALVARREDRLAALGDELKRLAPGVDVLTIPADLSQTEACALVAKEAVERFGGVDVLINNAGLGLPTLFADAPVEDLEQQVAVNFRAPLLLTRHLVGSLTARRGTVINIGSAITCVANSALGAYGATKAGIAYWNDALRRELRPDGVTVCLVEPGPIRTEFTEAFQKLARDGAQAHPVVETPSAWMTADVEDVARRVAGLIDRPRRRLSVLRRMVWPFRAMGALAWAFPALGDWLVTRIFHVDQASGRAGKAR</sequence>
<dbReference type="InterPro" id="IPR020904">
    <property type="entry name" value="Sc_DH/Rdtase_CS"/>
</dbReference>
<dbReference type="RefSeq" id="WP_277860452.1">
    <property type="nucleotide sequence ID" value="NZ_JARRAG010000002.1"/>
</dbReference>
<dbReference type="SMART" id="SM00822">
    <property type="entry name" value="PKS_KR"/>
    <property type="match status" value="1"/>
</dbReference>
<name>A0ABT6F9N3_9BACT</name>
<dbReference type="PRINTS" id="PR00080">
    <property type="entry name" value="SDRFAMILY"/>
</dbReference>
<evidence type="ECO:0000256" key="3">
    <source>
        <dbReference type="RuleBase" id="RU000363"/>
    </source>
</evidence>
<accession>A0ABT6F9N3</accession>
<keyword evidence="6" id="KW-1185">Reference proteome</keyword>
<evidence type="ECO:0000259" key="4">
    <source>
        <dbReference type="SMART" id="SM00822"/>
    </source>
</evidence>
<dbReference type="PROSITE" id="PS00061">
    <property type="entry name" value="ADH_SHORT"/>
    <property type="match status" value="1"/>
</dbReference>
<dbReference type="Gene3D" id="3.40.50.720">
    <property type="entry name" value="NAD(P)-binding Rossmann-like Domain"/>
    <property type="match status" value="1"/>
</dbReference>
<dbReference type="InterPro" id="IPR036291">
    <property type="entry name" value="NAD(P)-bd_dom_sf"/>
</dbReference>
<feature type="domain" description="Ketoreductase" evidence="4">
    <location>
        <begin position="9"/>
        <end position="196"/>
    </location>
</feature>
<reference evidence="5 6" key="1">
    <citation type="submission" date="2023-03" db="EMBL/GenBank/DDBJ databases">
        <title>Paludisphaera mucosa sp. nov. a novel planctomycete from northern fen.</title>
        <authorList>
            <person name="Ivanova A."/>
        </authorList>
    </citation>
    <scope>NUCLEOTIDE SEQUENCE [LARGE SCALE GENOMIC DNA]</scope>
    <source>
        <strain evidence="5 6">Pla2</strain>
    </source>
</reference>
<evidence type="ECO:0000313" key="5">
    <source>
        <dbReference type="EMBL" id="MDG3004090.1"/>
    </source>
</evidence>